<dbReference type="Proteomes" id="UP000031982">
    <property type="component" value="Unassembled WGS sequence"/>
</dbReference>
<dbReference type="PROSITE" id="PS00063">
    <property type="entry name" value="ALDOKETO_REDUCTASE_3"/>
    <property type="match status" value="1"/>
</dbReference>
<protein>
    <submittedName>
        <fullName evidence="5">Oxidoreductase of aldo/keto reductase family, subgroup 1</fullName>
    </submittedName>
</protein>
<dbReference type="PANTHER" id="PTHR43827">
    <property type="entry name" value="2,5-DIKETO-D-GLUCONIC ACID REDUCTASE"/>
    <property type="match status" value="1"/>
</dbReference>
<feature type="domain" description="NADP-dependent oxidoreductase" evidence="4">
    <location>
        <begin position="29"/>
        <end position="266"/>
    </location>
</feature>
<dbReference type="PIRSF" id="PIRSF000097">
    <property type="entry name" value="AKR"/>
    <property type="match status" value="1"/>
</dbReference>
<evidence type="ECO:0000313" key="6">
    <source>
        <dbReference type="Proteomes" id="UP000031982"/>
    </source>
</evidence>
<sequence length="282" mass="32302">MKVAVNLQDTLTLNNGLAMPQVGLGVYKMTDEIEANFAIQSALRMGYRLIDTASLYENEQIVGDAVKESSLRRDEVFLTTKVWNSDQGYDQTLKAFETSLNKLQTSYLDLYLIHWPGREKEKYRETWRAFERLYSEGAVKAIGVCNFQVHHLEDLLAVCNEAPAVNQIENHPYLTQEEVRAYCREKNMIAEAWSPIARNKLASEPTLNHIAKKHGKSVSQIILRWHLQNGTVVIPKSVHPERIKENSELFDFQLSLEDMKNINALNKGERFGPDPDEFNNGF</sequence>
<dbReference type="PROSITE" id="PS00062">
    <property type="entry name" value="ALDOKETO_REDUCTASE_2"/>
    <property type="match status" value="1"/>
</dbReference>
<dbReference type="InterPro" id="IPR018170">
    <property type="entry name" value="Aldo/ket_reductase_CS"/>
</dbReference>
<dbReference type="Gene3D" id="3.20.20.100">
    <property type="entry name" value="NADP-dependent oxidoreductase domain"/>
    <property type="match status" value="1"/>
</dbReference>
<evidence type="ECO:0000256" key="2">
    <source>
        <dbReference type="ARBA" id="ARBA00022857"/>
    </source>
</evidence>
<dbReference type="PROSITE" id="PS00798">
    <property type="entry name" value="ALDOKETO_REDUCTASE_1"/>
    <property type="match status" value="1"/>
</dbReference>
<keyword evidence="6" id="KW-1185">Reference proteome</keyword>
<dbReference type="Pfam" id="PF00248">
    <property type="entry name" value="Aldo_ket_red"/>
    <property type="match status" value="1"/>
</dbReference>
<comment type="similarity">
    <text evidence="1">Belongs to the aldo/keto reductase family.</text>
</comment>
<dbReference type="SUPFAM" id="SSF51430">
    <property type="entry name" value="NAD(P)-linked oxidoreductase"/>
    <property type="match status" value="1"/>
</dbReference>
<dbReference type="InterPro" id="IPR020471">
    <property type="entry name" value="AKR"/>
</dbReference>
<dbReference type="PRINTS" id="PR00069">
    <property type="entry name" value="ALDKETRDTASE"/>
</dbReference>
<proteinExistence type="inferred from homology"/>
<evidence type="ECO:0000313" key="5">
    <source>
        <dbReference type="EMBL" id="KIL77545.1"/>
    </source>
</evidence>
<keyword evidence="3" id="KW-0560">Oxidoreductase</keyword>
<evidence type="ECO:0000256" key="1">
    <source>
        <dbReference type="ARBA" id="ARBA00007905"/>
    </source>
</evidence>
<gene>
    <name evidence="5" type="ORF">SD77_1218</name>
</gene>
<evidence type="ECO:0000256" key="3">
    <source>
        <dbReference type="ARBA" id="ARBA00023002"/>
    </source>
</evidence>
<dbReference type="InterPro" id="IPR036812">
    <property type="entry name" value="NAD(P)_OxRdtase_dom_sf"/>
</dbReference>
<dbReference type="EMBL" id="JXLP01000013">
    <property type="protein sequence ID" value="KIL77545.1"/>
    <property type="molecule type" value="Genomic_DNA"/>
</dbReference>
<dbReference type="RefSeq" id="WP_041099068.1">
    <property type="nucleotide sequence ID" value="NZ_JARTHD010000021.1"/>
</dbReference>
<comment type="caution">
    <text evidence="5">The sequence shown here is derived from an EMBL/GenBank/DDBJ whole genome shotgun (WGS) entry which is preliminary data.</text>
</comment>
<dbReference type="InterPro" id="IPR023210">
    <property type="entry name" value="NADP_OxRdtase_dom"/>
</dbReference>
<accession>A0ABR5AS18</accession>
<keyword evidence="2" id="KW-0521">NADP</keyword>
<dbReference type="PANTHER" id="PTHR43827:SF3">
    <property type="entry name" value="NADP-DEPENDENT OXIDOREDUCTASE DOMAIN-CONTAINING PROTEIN"/>
    <property type="match status" value="1"/>
</dbReference>
<name>A0ABR5AS18_BACBA</name>
<reference evidence="5 6" key="1">
    <citation type="submission" date="2015-01" db="EMBL/GenBank/DDBJ databases">
        <title>Genome Assembly of Bacillus badius MTCC 1458.</title>
        <authorList>
            <person name="Verma A."/>
            <person name="Khatri I."/>
            <person name="Mual P."/>
            <person name="Subramanian S."/>
            <person name="Krishnamurthi S."/>
        </authorList>
    </citation>
    <scope>NUCLEOTIDE SEQUENCE [LARGE SCALE GENOMIC DNA]</scope>
    <source>
        <strain evidence="5 6">MTCC 1458</strain>
    </source>
</reference>
<organism evidence="5 6">
    <name type="scientific">Bacillus badius</name>
    <dbReference type="NCBI Taxonomy" id="1455"/>
    <lineage>
        <taxon>Bacteria</taxon>
        <taxon>Bacillati</taxon>
        <taxon>Bacillota</taxon>
        <taxon>Bacilli</taxon>
        <taxon>Bacillales</taxon>
        <taxon>Bacillaceae</taxon>
        <taxon>Pseudobacillus</taxon>
    </lineage>
</organism>
<evidence type="ECO:0000259" key="4">
    <source>
        <dbReference type="Pfam" id="PF00248"/>
    </source>
</evidence>